<gene>
    <name evidence="1" type="ORF">ACFQ14_04890</name>
</gene>
<protein>
    <submittedName>
        <fullName evidence="1">Uncharacterized protein</fullName>
    </submittedName>
</protein>
<reference evidence="2" key="1">
    <citation type="journal article" date="2019" name="Int. J. Syst. Evol. Microbiol.">
        <title>The Global Catalogue of Microorganisms (GCM) 10K type strain sequencing project: providing services to taxonomists for standard genome sequencing and annotation.</title>
        <authorList>
            <consortium name="The Broad Institute Genomics Platform"/>
            <consortium name="The Broad Institute Genome Sequencing Center for Infectious Disease"/>
            <person name="Wu L."/>
            <person name="Ma J."/>
        </authorList>
    </citation>
    <scope>NUCLEOTIDE SEQUENCE [LARGE SCALE GENOMIC DNA]</scope>
    <source>
        <strain evidence="2">CCUG 60023</strain>
    </source>
</reference>
<sequence>MLQPTQDKLDQLILEEKKRVALEFFSEAWAAAIDEGIEPSILAETAMFTAISRLSEEASEKAASDLVEQLPQRFECGDFLANRSLQ</sequence>
<organism evidence="1 2">
    <name type="scientific">Pseudahrensia aquimaris</name>
    <dbReference type="NCBI Taxonomy" id="744461"/>
    <lineage>
        <taxon>Bacteria</taxon>
        <taxon>Pseudomonadati</taxon>
        <taxon>Pseudomonadota</taxon>
        <taxon>Alphaproteobacteria</taxon>
        <taxon>Hyphomicrobiales</taxon>
        <taxon>Ahrensiaceae</taxon>
        <taxon>Pseudahrensia</taxon>
    </lineage>
</organism>
<evidence type="ECO:0000313" key="2">
    <source>
        <dbReference type="Proteomes" id="UP001597101"/>
    </source>
</evidence>
<proteinExistence type="predicted"/>
<dbReference type="EMBL" id="JBHTJV010000003">
    <property type="protein sequence ID" value="MFD0915736.1"/>
    <property type="molecule type" value="Genomic_DNA"/>
</dbReference>
<dbReference type="RefSeq" id="WP_377211583.1">
    <property type="nucleotide sequence ID" value="NZ_JBHTJV010000003.1"/>
</dbReference>
<accession>A0ABW3FBC0</accession>
<keyword evidence="2" id="KW-1185">Reference proteome</keyword>
<name>A0ABW3FBC0_9HYPH</name>
<comment type="caution">
    <text evidence="1">The sequence shown here is derived from an EMBL/GenBank/DDBJ whole genome shotgun (WGS) entry which is preliminary data.</text>
</comment>
<evidence type="ECO:0000313" key="1">
    <source>
        <dbReference type="EMBL" id="MFD0915736.1"/>
    </source>
</evidence>
<dbReference type="Proteomes" id="UP001597101">
    <property type="component" value="Unassembled WGS sequence"/>
</dbReference>